<evidence type="ECO:0000313" key="6">
    <source>
        <dbReference type="Proteomes" id="UP000232323"/>
    </source>
</evidence>
<dbReference type="SMART" id="SM00248">
    <property type="entry name" value="ANK"/>
    <property type="match status" value="5"/>
</dbReference>
<dbReference type="SUPFAM" id="SSF48403">
    <property type="entry name" value="Ankyrin repeat"/>
    <property type="match status" value="1"/>
</dbReference>
<keyword evidence="6" id="KW-1185">Reference proteome</keyword>
<feature type="repeat" description="ANK" evidence="3">
    <location>
        <begin position="510"/>
        <end position="542"/>
    </location>
</feature>
<accession>A0A250XMW5</accession>
<sequence length="610" mass="66287">MTTGVEHTVPVYALDDLPEDIIVEIASNLTHLSDLSTLFKTCRRLHNLSNRVEIFIGWLNKRGIPLSRKDMRLLFSRRTLEEHLNITKMLVSGSHQGHGPLQDWDEWALCAIKLGRADVADYLYSTPAFIAEEDESQQFYPARVGDVTDLMLMPLPLTNTGTPSSSHPTTTNSTQLSRRSGQKRPLIQRSSYSVASSTRHQFNNVPTIMRASTSAINQESATTSTSGRSLTMSANYADPSKVQLNHSHPSTSMGSATPHTRTISNNAEGQTHPPSLTNISMASSNGGTSCTFRGLAMPSMQILQRNSRNLMLKEDLQQLQQPEERMEFVESQQWNNTELQVHNRGYLAPGRRLVPRMSTASIPWHATQAIEEGDAYSTSQSNLLGSSSLELASQAGLQTAGNEEDVGLRLADVHYYEDAALRHASHQGDLLAVQMLIGHGADVTARDGMALTLAAGGGHVDVAKFLVQVAGADVRAGGSMALSAAIASDKPSHLAVLSLLLEKGANIHVSDNFALRWACYHGRYNVAKLLVEHGADVSAGMHDALYQAAKNGHTDIVKMLLANGADPTRCKDAVARAEQRGHTETGQVLKAAVRKGLLNRLMGYVCMSGQ</sequence>
<name>A0A250XMW5_9CHLO</name>
<keyword evidence="1" id="KW-0677">Repeat</keyword>
<dbReference type="PROSITE" id="PS50297">
    <property type="entry name" value="ANK_REP_REGION"/>
    <property type="match status" value="2"/>
</dbReference>
<dbReference type="OrthoDB" id="546035at2759"/>
<reference evidence="5 6" key="1">
    <citation type="submission" date="2017-08" db="EMBL/GenBank/DDBJ databases">
        <title>Acidophilic green algal genome provides insights into adaptation to an acidic environment.</title>
        <authorList>
            <person name="Hirooka S."/>
            <person name="Hirose Y."/>
            <person name="Kanesaki Y."/>
            <person name="Higuchi S."/>
            <person name="Fujiwara T."/>
            <person name="Onuma R."/>
            <person name="Era A."/>
            <person name="Ohbayashi R."/>
            <person name="Uzuka A."/>
            <person name="Nozaki H."/>
            <person name="Yoshikawa H."/>
            <person name="Miyagishima S.Y."/>
        </authorList>
    </citation>
    <scope>NUCLEOTIDE SEQUENCE [LARGE SCALE GENOMIC DNA]</scope>
    <source>
        <strain evidence="5 6">NIES-2499</strain>
    </source>
</reference>
<dbReference type="PANTHER" id="PTHR24161">
    <property type="entry name" value="ANK_REP_REGION DOMAIN-CONTAINING PROTEIN-RELATED"/>
    <property type="match status" value="1"/>
</dbReference>
<dbReference type="AlphaFoldDB" id="A0A250XMW5"/>
<comment type="caution">
    <text evidence="5">The sequence shown here is derived from an EMBL/GenBank/DDBJ whole genome shotgun (WGS) entry which is preliminary data.</text>
</comment>
<dbReference type="EMBL" id="BEGY01000125">
    <property type="protein sequence ID" value="GAX84445.1"/>
    <property type="molecule type" value="Genomic_DNA"/>
</dbReference>
<gene>
    <name evidence="5" type="ORF">CEUSTIGMA_g11865.t1</name>
</gene>
<feature type="compositionally biased region" description="Low complexity" evidence="4">
    <location>
        <begin position="158"/>
        <end position="174"/>
    </location>
</feature>
<dbReference type="InterPro" id="IPR036047">
    <property type="entry name" value="F-box-like_dom_sf"/>
</dbReference>
<evidence type="ECO:0000313" key="5">
    <source>
        <dbReference type="EMBL" id="GAX84445.1"/>
    </source>
</evidence>
<evidence type="ECO:0000256" key="2">
    <source>
        <dbReference type="ARBA" id="ARBA00023043"/>
    </source>
</evidence>
<dbReference type="Gene3D" id="1.25.40.20">
    <property type="entry name" value="Ankyrin repeat-containing domain"/>
    <property type="match status" value="1"/>
</dbReference>
<feature type="repeat" description="ANK" evidence="3">
    <location>
        <begin position="416"/>
        <end position="448"/>
    </location>
</feature>
<feature type="region of interest" description="Disordered" evidence="4">
    <location>
        <begin position="245"/>
        <end position="284"/>
    </location>
</feature>
<dbReference type="SUPFAM" id="SSF81383">
    <property type="entry name" value="F-box domain"/>
    <property type="match status" value="1"/>
</dbReference>
<evidence type="ECO:0000256" key="1">
    <source>
        <dbReference type="ARBA" id="ARBA00022737"/>
    </source>
</evidence>
<dbReference type="Proteomes" id="UP000232323">
    <property type="component" value="Unassembled WGS sequence"/>
</dbReference>
<feature type="repeat" description="ANK" evidence="3">
    <location>
        <begin position="477"/>
        <end position="512"/>
    </location>
</feature>
<dbReference type="PROSITE" id="PS50088">
    <property type="entry name" value="ANK_REPEAT"/>
    <property type="match status" value="4"/>
</dbReference>
<evidence type="ECO:0000256" key="3">
    <source>
        <dbReference type="PROSITE-ProRule" id="PRU00023"/>
    </source>
</evidence>
<dbReference type="Pfam" id="PF12796">
    <property type="entry name" value="Ank_2"/>
    <property type="match status" value="2"/>
</dbReference>
<proteinExistence type="predicted"/>
<feature type="region of interest" description="Disordered" evidence="4">
    <location>
        <begin position="156"/>
        <end position="199"/>
    </location>
</feature>
<protein>
    <submittedName>
        <fullName evidence="5">Uncharacterized protein</fullName>
    </submittedName>
</protein>
<dbReference type="PANTHER" id="PTHR24161:SF85">
    <property type="entry name" value="PALMITOYLTRANSFERASE HIP14"/>
    <property type="match status" value="1"/>
</dbReference>
<dbReference type="InterPro" id="IPR002110">
    <property type="entry name" value="Ankyrin_rpt"/>
</dbReference>
<feature type="compositionally biased region" description="Polar residues" evidence="4">
    <location>
        <begin position="188"/>
        <end position="199"/>
    </location>
</feature>
<evidence type="ECO:0000256" key="4">
    <source>
        <dbReference type="SAM" id="MobiDB-lite"/>
    </source>
</evidence>
<dbReference type="STRING" id="1157962.A0A250XMW5"/>
<keyword evidence="2 3" id="KW-0040">ANK repeat</keyword>
<feature type="repeat" description="ANK" evidence="3">
    <location>
        <begin position="540"/>
        <end position="572"/>
    </location>
</feature>
<organism evidence="5 6">
    <name type="scientific">Chlamydomonas eustigma</name>
    <dbReference type="NCBI Taxonomy" id="1157962"/>
    <lineage>
        <taxon>Eukaryota</taxon>
        <taxon>Viridiplantae</taxon>
        <taxon>Chlorophyta</taxon>
        <taxon>core chlorophytes</taxon>
        <taxon>Chlorophyceae</taxon>
        <taxon>CS clade</taxon>
        <taxon>Chlamydomonadales</taxon>
        <taxon>Chlamydomonadaceae</taxon>
        <taxon>Chlamydomonas</taxon>
    </lineage>
</organism>
<dbReference type="InterPro" id="IPR036770">
    <property type="entry name" value="Ankyrin_rpt-contain_sf"/>
</dbReference>